<protein>
    <submittedName>
        <fullName evidence="1">Uncharacterized protein</fullName>
    </submittedName>
</protein>
<organism evidence="1 2">
    <name type="scientific">Cellulophaga algicola (strain DSM 14237 / IC166 / ACAM 630)</name>
    <dbReference type="NCBI Taxonomy" id="688270"/>
    <lineage>
        <taxon>Bacteria</taxon>
        <taxon>Pseudomonadati</taxon>
        <taxon>Bacteroidota</taxon>
        <taxon>Flavobacteriia</taxon>
        <taxon>Flavobacteriales</taxon>
        <taxon>Flavobacteriaceae</taxon>
        <taxon>Cellulophaga</taxon>
    </lineage>
</organism>
<dbReference type="eggNOG" id="ENOG502ZZSC">
    <property type="taxonomic scope" value="Bacteria"/>
</dbReference>
<dbReference type="HOGENOM" id="CLU_1591600_0_0_10"/>
<dbReference type="EMBL" id="CP002453">
    <property type="protein sequence ID" value="ADV49274.1"/>
    <property type="molecule type" value="Genomic_DNA"/>
</dbReference>
<dbReference type="AlphaFoldDB" id="E6X3U9"/>
<dbReference type="RefSeq" id="WP_013550750.1">
    <property type="nucleotide sequence ID" value="NC_014934.1"/>
</dbReference>
<accession>E6X3U9</accession>
<evidence type="ECO:0000313" key="2">
    <source>
        <dbReference type="Proteomes" id="UP000008634"/>
    </source>
</evidence>
<keyword evidence="2" id="KW-1185">Reference proteome</keyword>
<evidence type="ECO:0000313" key="1">
    <source>
        <dbReference type="EMBL" id="ADV49274.1"/>
    </source>
</evidence>
<reference evidence="1 2" key="1">
    <citation type="journal article" date="2010" name="Stand. Genomic Sci.">
        <title>Complete genome sequence of Cellulophaga algicola type strain (IC166).</title>
        <authorList>
            <person name="Abt B."/>
            <person name="Lu M."/>
            <person name="Misra M."/>
            <person name="Han C."/>
            <person name="Nolan M."/>
            <person name="Lucas S."/>
            <person name="Hammon N."/>
            <person name="Deshpande S."/>
            <person name="Cheng J.F."/>
            <person name="Tapia R."/>
            <person name="Goodwin L."/>
            <person name="Pitluck S."/>
            <person name="Liolios K."/>
            <person name="Pagani I."/>
            <person name="Ivanova N."/>
            <person name="Mavromatis K."/>
            <person name="Ovchinikova G."/>
            <person name="Pati A."/>
            <person name="Chen A."/>
            <person name="Palaniappan K."/>
            <person name="Land M."/>
            <person name="Hauser L."/>
            <person name="Chang Y.J."/>
            <person name="Jeffries C.D."/>
            <person name="Detter J.C."/>
            <person name="Brambilla E."/>
            <person name="Rohde M."/>
            <person name="Tindall B.J."/>
            <person name="Goker M."/>
            <person name="Woyke T."/>
            <person name="Bristow J."/>
            <person name="Eisen J.A."/>
            <person name="Markowitz V."/>
            <person name="Hugenholtz P."/>
            <person name="Kyrpides N.C."/>
            <person name="Klenk H.P."/>
            <person name="Lapidus A."/>
        </authorList>
    </citation>
    <scope>NUCLEOTIDE SEQUENCE [LARGE SCALE GENOMIC DNA]</scope>
    <source>
        <strain evidence="2">DSM 14237 / IC166 / ACAM 630</strain>
    </source>
</reference>
<sequence>MKFKKYIGVLMGLLFLVTMPASGKGLESGLERCISDIMKSAGYCSETESFVKLDKRSLIFFKKLKQKEIDLNGITTIYSKKMKVSKESKYPDFEIQIWSFEDEEQAEEACTLVKDSALESSFFEKPPKVISYHKNHCIFITTPVFLNRKLIENALNILDLNINNCLE</sequence>
<name>E6X3U9_CELAD</name>
<gene>
    <name evidence="1" type="ordered locus">Celal_1977</name>
</gene>
<proteinExistence type="predicted"/>
<dbReference type="Proteomes" id="UP000008634">
    <property type="component" value="Chromosome"/>
</dbReference>
<dbReference type="KEGG" id="cao:Celal_1977"/>